<dbReference type="Gene3D" id="2.40.70.10">
    <property type="entry name" value="Acid Proteases"/>
    <property type="match status" value="2"/>
</dbReference>
<dbReference type="EMBL" id="KZ857387">
    <property type="protein sequence ID" value="RDX53424.1"/>
    <property type="molecule type" value="Genomic_DNA"/>
</dbReference>
<accession>A0A371DLM1</accession>
<dbReference type="PANTHER" id="PTHR47966">
    <property type="entry name" value="BETA-SITE APP-CLEAVING ENZYME, ISOFORM A-RELATED"/>
    <property type="match status" value="1"/>
</dbReference>
<dbReference type="InterPro" id="IPR001461">
    <property type="entry name" value="Aspartic_peptidase_A1"/>
</dbReference>
<evidence type="ECO:0000256" key="5">
    <source>
        <dbReference type="SAM" id="SignalP"/>
    </source>
</evidence>
<dbReference type="STRING" id="139420.A0A371DLM1"/>
<organism evidence="7 8">
    <name type="scientific">Lentinus brumalis</name>
    <dbReference type="NCBI Taxonomy" id="2498619"/>
    <lineage>
        <taxon>Eukaryota</taxon>
        <taxon>Fungi</taxon>
        <taxon>Dikarya</taxon>
        <taxon>Basidiomycota</taxon>
        <taxon>Agaricomycotina</taxon>
        <taxon>Agaricomycetes</taxon>
        <taxon>Polyporales</taxon>
        <taxon>Polyporaceae</taxon>
        <taxon>Lentinus</taxon>
    </lineage>
</organism>
<feature type="region of interest" description="Disordered" evidence="4">
    <location>
        <begin position="502"/>
        <end position="555"/>
    </location>
</feature>
<evidence type="ECO:0000256" key="3">
    <source>
        <dbReference type="PIRSR" id="PIRSR601461-2"/>
    </source>
</evidence>
<evidence type="ECO:0000256" key="2">
    <source>
        <dbReference type="PIRSR" id="PIRSR601461-1"/>
    </source>
</evidence>
<protein>
    <submittedName>
        <fullName evidence="7">Acid protease</fullName>
    </submittedName>
</protein>
<dbReference type="InterPro" id="IPR034164">
    <property type="entry name" value="Pepsin-like_dom"/>
</dbReference>
<dbReference type="Proteomes" id="UP000256964">
    <property type="component" value="Unassembled WGS sequence"/>
</dbReference>
<keyword evidence="7" id="KW-0378">Hydrolase</keyword>
<dbReference type="PRINTS" id="PR00792">
    <property type="entry name" value="PEPSIN"/>
</dbReference>
<sequence>MYTSSWCAYVLALAALPRLVLAAPLPASVAPPTLSSSRTSTKPKKGAVKLPFLRRRVAGRQNTDEDVLGGTVGLGDSADLFYTVAVTVGDSTTSVNLDTGSSDLWVMSDACKTTQCQRSSAKPYDVTKTFKPTKSASVQLQYGDSVSGTHAYGPVGRDTVTLAALTLTDQTLAAVNDTDNSAVQNGGAGILGLGFPAQSFVQAAAINAEFNSPSGTDTFITQTASYGPVVSRLIMADMIDDPLFAVTLQRNTIDVSGKGEITIGQLPDGIDESNITWVPVRLYDPAEGGMAPPSFAPNEKYPLRWEVPIDAVFLDGQKLPQSTQSGAGLDSSIVSGLIDTGNSLIRGPQDVVNNIYTKVSPAFAANSNTDPTLPCDAGHNLAFQIGGKMFPVDPRDFVSQNKQGDAKTCIANNIVSTDAPSTGALFSWNLGDPFLKSNMVIFYYGNLTHPSVDPPRIGFVSLVPQNADALLDDAVEDAQGAGGTFESKADVAPTASSLILESSSGASSSTASRASSPSQTQTSSPTTTAKPQSTKTDSAPSESSSSSSNAAPPSLRLPQGVWPSLLLVSLSMLSSLCIL</sequence>
<dbReference type="GO" id="GO:0006508">
    <property type="term" value="P:proteolysis"/>
    <property type="evidence" value="ECO:0007669"/>
    <property type="project" value="UniProtKB-KW"/>
</dbReference>
<dbReference type="SUPFAM" id="SSF50630">
    <property type="entry name" value="Acid proteases"/>
    <property type="match status" value="1"/>
</dbReference>
<dbReference type="InterPro" id="IPR033121">
    <property type="entry name" value="PEPTIDASE_A1"/>
</dbReference>
<reference evidence="7 8" key="1">
    <citation type="journal article" date="2018" name="Biotechnol. Biofuels">
        <title>Integrative visual omics of the white-rot fungus Polyporus brumalis exposes the biotechnological potential of its oxidative enzymes for delignifying raw plant biomass.</title>
        <authorList>
            <person name="Miyauchi S."/>
            <person name="Rancon A."/>
            <person name="Drula E."/>
            <person name="Hage H."/>
            <person name="Chaduli D."/>
            <person name="Favel A."/>
            <person name="Grisel S."/>
            <person name="Henrissat B."/>
            <person name="Herpoel-Gimbert I."/>
            <person name="Ruiz-Duenas F.J."/>
            <person name="Chevret D."/>
            <person name="Hainaut M."/>
            <person name="Lin J."/>
            <person name="Wang M."/>
            <person name="Pangilinan J."/>
            <person name="Lipzen A."/>
            <person name="Lesage-Meessen L."/>
            <person name="Navarro D."/>
            <person name="Riley R."/>
            <person name="Grigoriev I.V."/>
            <person name="Zhou S."/>
            <person name="Raouche S."/>
            <person name="Rosso M.N."/>
        </authorList>
    </citation>
    <scope>NUCLEOTIDE SEQUENCE [LARGE SCALE GENOMIC DNA]</scope>
    <source>
        <strain evidence="7 8">BRFM 1820</strain>
    </source>
</reference>
<keyword evidence="3" id="KW-1015">Disulfide bond</keyword>
<proteinExistence type="inferred from homology"/>
<keyword evidence="7" id="KW-0645">Protease</keyword>
<feature type="signal peptide" evidence="5">
    <location>
        <begin position="1"/>
        <end position="22"/>
    </location>
</feature>
<feature type="active site" evidence="2">
    <location>
        <position position="98"/>
    </location>
</feature>
<dbReference type="CDD" id="cd05471">
    <property type="entry name" value="pepsin_like"/>
    <property type="match status" value="1"/>
</dbReference>
<feature type="domain" description="Peptidase A1" evidence="6">
    <location>
        <begin position="82"/>
        <end position="460"/>
    </location>
</feature>
<dbReference type="PANTHER" id="PTHR47966:SF51">
    <property type="entry name" value="BETA-SITE APP-CLEAVING ENZYME, ISOFORM A-RELATED"/>
    <property type="match status" value="1"/>
</dbReference>
<evidence type="ECO:0000256" key="4">
    <source>
        <dbReference type="SAM" id="MobiDB-lite"/>
    </source>
</evidence>
<comment type="similarity">
    <text evidence="1">Belongs to the peptidase A1 family.</text>
</comment>
<dbReference type="OrthoDB" id="3089at2759"/>
<dbReference type="AlphaFoldDB" id="A0A371DLM1"/>
<evidence type="ECO:0000313" key="8">
    <source>
        <dbReference type="Proteomes" id="UP000256964"/>
    </source>
</evidence>
<gene>
    <name evidence="7" type="ORF">OH76DRAFT_1399336</name>
</gene>
<feature type="active site" evidence="2">
    <location>
        <position position="339"/>
    </location>
</feature>
<keyword evidence="5" id="KW-0732">Signal</keyword>
<dbReference type="Pfam" id="PF00026">
    <property type="entry name" value="Asp"/>
    <property type="match status" value="1"/>
</dbReference>
<name>A0A371DLM1_9APHY</name>
<feature type="chain" id="PRO_5016877108" evidence="5">
    <location>
        <begin position="23"/>
        <end position="579"/>
    </location>
</feature>
<evidence type="ECO:0000259" key="6">
    <source>
        <dbReference type="PROSITE" id="PS51767"/>
    </source>
</evidence>
<keyword evidence="8" id="KW-1185">Reference proteome</keyword>
<dbReference type="PROSITE" id="PS51767">
    <property type="entry name" value="PEPTIDASE_A1"/>
    <property type="match status" value="1"/>
</dbReference>
<feature type="compositionally biased region" description="Low complexity" evidence="4">
    <location>
        <begin position="502"/>
        <end position="554"/>
    </location>
</feature>
<dbReference type="InterPro" id="IPR021109">
    <property type="entry name" value="Peptidase_aspartic_dom_sf"/>
</dbReference>
<evidence type="ECO:0000313" key="7">
    <source>
        <dbReference type="EMBL" id="RDX53424.1"/>
    </source>
</evidence>
<feature type="disulfide bond" evidence="3">
    <location>
        <begin position="111"/>
        <end position="116"/>
    </location>
</feature>
<evidence type="ECO:0000256" key="1">
    <source>
        <dbReference type="ARBA" id="ARBA00007447"/>
    </source>
</evidence>
<dbReference type="GO" id="GO:0004190">
    <property type="term" value="F:aspartic-type endopeptidase activity"/>
    <property type="evidence" value="ECO:0007669"/>
    <property type="project" value="InterPro"/>
</dbReference>